<comment type="similarity">
    <text evidence="1">Belongs to the GAB family.</text>
</comment>
<dbReference type="FunCoup" id="H2PUB2">
    <property type="interactions" value="23"/>
</dbReference>
<dbReference type="AlphaFoldDB" id="H2PUB2"/>
<dbReference type="OMA" id="PAECMHE"/>
<dbReference type="InterPro" id="IPR001849">
    <property type="entry name" value="PH_domain"/>
</dbReference>
<protein>
    <submittedName>
        <fullName evidence="4">GRB2 associated binding protein family member 4</fullName>
    </submittedName>
</protein>
<dbReference type="InParanoid" id="H2PUB2"/>
<dbReference type="Ensembl" id="ENSPPYT00000023228.2">
    <property type="protein sequence ID" value="ENSPPYP00000022298.2"/>
    <property type="gene ID" value="ENSPPYG00000019909.2"/>
</dbReference>
<accession>H2PUB2</accession>
<dbReference type="PROSITE" id="PS50003">
    <property type="entry name" value="PH_DOMAIN"/>
    <property type="match status" value="1"/>
</dbReference>
<dbReference type="SMART" id="SM00233">
    <property type="entry name" value="PH"/>
    <property type="match status" value="1"/>
</dbReference>
<dbReference type="GO" id="GO:0005737">
    <property type="term" value="C:cytoplasm"/>
    <property type="evidence" value="ECO:0007669"/>
    <property type="project" value="TreeGrafter"/>
</dbReference>
<reference evidence="4" key="1">
    <citation type="submission" date="2008-02" db="EMBL/GenBank/DDBJ databases">
        <title>A 6x draft sequence assembly of the Pongo pygmaeus abelii genome.</title>
        <authorList>
            <person name="Wilson R.K."/>
            <person name="Mardis E."/>
        </authorList>
    </citation>
    <scope>NUCLEOTIDE SEQUENCE [LARGE SCALE GENOMIC DNA]</scope>
</reference>
<dbReference type="Gene3D" id="2.30.29.30">
    <property type="entry name" value="Pleckstrin-homology domain (PH domain)/Phosphotyrosine-binding domain (PTB)"/>
    <property type="match status" value="1"/>
</dbReference>
<proteinExistence type="inferred from homology"/>
<sequence>ISLPYPSPSRELCPPDPAFAPLSSWPGSGPAGGSMRNGHVLYSGWLRKSPPEEKLRLFAWRKRWFILRRGQTSSDPDVLEYYKNDGSKKPLRTINLNLCEQLDVGVTLNFNKKEIQKGYMFDIKTSERTFYLVAETREDMNKWVRSICQICGFRQVEESTGSLGNISSASHGPCSSPAEPSRSHQHLPQEQEPTSEPPVSHCVLPAWPIPAPRGCVCSQQHASQRAEHARSASFSQGSGAAFLMRRSTAVQNLAQHSGYGVDGVSGHIHGFHSLSKPSQRNTEFRGSTHRIPWSLASHGPTRGSLTGSEADKEGVYPFKAPRSTLCQEFGGHLVNNSGVPATLLSVHQIPRTVTLDKNLYAMAVATPGPIASLPLPKARQAEACQWGSPQQRPSVSESSRWSIAAAIPKRNTLPAIDNSRCRQASSGKYPQHGGGNASRPAKSMHEGVSSFLPGKTLVGLSDSIASEDSCVPMNPGSPALPAVEQAGDDSQGVCISVGSCLVCFDLLGSPLTELSMHQDLSQGHEVQLPPVNHSLKPNRKANPTPPNLRNNRVINELSFKPPVTEPWSGTSDTFDSSSSQHPISLQSITNTDSEDSGERYIFLNPASAFPVSGGTSSSAPPRSTGNIHYVALDFQPSKPSIGSVTSGKKVDYVQVDLEKTQALQKTMSEQMCLRQSSEPRRGAKL</sequence>
<name>H2PUB2_PONAB</name>
<feature type="compositionally biased region" description="Low complexity" evidence="2">
    <location>
        <begin position="568"/>
        <end position="588"/>
    </location>
</feature>
<evidence type="ECO:0000313" key="5">
    <source>
        <dbReference type="Proteomes" id="UP000001595"/>
    </source>
</evidence>
<evidence type="ECO:0000256" key="2">
    <source>
        <dbReference type="SAM" id="MobiDB-lite"/>
    </source>
</evidence>
<organism evidence="4 5">
    <name type="scientific">Pongo abelii</name>
    <name type="common">Sumatran orangutan</name>
    <name type="synonym">Pongo pygmaeus abelii</name>
    <dbReference type="NCBI Taxonomy" id="9601"/>
    <lineage>
        <taxon>Eukaryota</taxon>
        <taxon>Metazoa</taxon>
        <taxon>Chordata</taxon>
        <taxon>Craniata</taxon>
        <taxon>Vertebrata</taxon>
        <taxon>Euteleostomi</taxon>
        <taxon>Mammalia</taxon>
        <taxon>Eutheria</taxon>
        <taxon>Euarchontoglires</taxon>
        <taxon>Primates</taxon>
        <taxon>Haplorrhini</taxon>
        <taxon>Catarrhini</taxon>
        <taxon>Hominidae</taxon>
        <taxon>Pongo</taxon>
    </lineage>
</organism>
<dbReference type="Proteomes" id="UP000001595">
    <property type="component" value="Chromosome 22"/>
</dbReference>
<dbReference type="HOGENOM" id="CLU_028652_0_0_1"/>
<dbReference type="SUPFAM" id="SSF50729">
    <property type="entry name" value="PH domain-like"/>
    <property type="match status" value="1"/>
</dbReference>
<dbReference type="PANTHER" id="PTHR45960:SF4">
    <property type="entry name" value="GRB2-ASSOCIATED-BINDING PROTEIN 4"/>
    <property type="match status" value="1"/>
</dbReference>
<evidence type="ECO:0000313" key="4">
    <source>
        <dbReference type="Ensembl" id="ENSPPYP00000022298.2"/>
    </source>
</evidence>
<dbReference type="GO" id="GO:0005068">
    <property type="term" value="F:transmembrane receptor protein tyrosine kinase adaptor activity"/>
    <property type="evidence" value="ECO:0007669"/>
    <property type="project" value="TreeGrafter"/>
</dbReference>
<evidence type="ECO:0000259" key="3">
    <source>
        <dbReference type="PROSITE" id="PS50003"/>
    </source>
</evidence>
<feature type="domain" description="PH" evidence="3">
    <location>
        <begin position="39"/>
        <end position="152"/>
    </location>
</feature>
<evidence type="ECO:0000256" key="1">
    <source>
        <dbReference type="ARBA" id="ARBA00029462"/>
    </source>
</evidence>
<feature type="region of interest" description="Disordered" evidence="2">
    <location>
        <begin position="421"/>
        <end position="447"/>
    </location>
</feature>
<dbReference type="PANTHER" id="PTHR45960">
    <property type="entry name" value="GRB2-ASSOCIATED-BINDING PROTEIN"/>
    <property type="match status" value="1"/>
</dbReference>
<dbReference type="eggNOG" id="ENOG502QTS1">
    <property type="taxonomic scope" value="Eukaryota"/>
</dbReference>
<dbReference type="Pfam" id="PF00169">
    <property type="entry name" value="PH"/>
    <property type="match status" value="1"/>
</dbReference>
<feature type="region of interest" description="Disordered" evidence="2">
    <location>
        <begin position="528"/>
        <end position="595"/>
    </location>
</feature>
<dbReference type="InterPro" id="IPR011993">
    <property type="entry name" value="PH-like_dom_sf"/>
</dbReference>
<keyword evidence="5" id="KW-1185">Reference proteome</keyword>
<feature type="region of interest" description="Disordered" evidence="2">
    <location>
        <begin position="162"/>
        <end position="201"/>
    </location>
</feature>
<reference evidence="4" key="2">
    <citation type="submission" date="2025-08" db="UniProtKB">
        <authorList>
            <consortium name="Ensembl"/>
        </authorList>
    </citation>
    <scope>IDENTIFICATION</scope>
</reference>
<dbReference type="GeneTree" id="ENSGT00940000164938"/>
<dbReference type="InterPro" id="IPR046355">
    <property type="entry name" value="Gab1-4-like"/>
</dbReference>
<reference evidence="4" key="3">
    <citation type="submission" date="2025-09" db="UniProtKB">
        <authorList>
            <consortium name="Ensembl"/>
        </authorList>
    </citation>
    <scope>IDENTIFICATION</scope>
</reference>